<dbReference type="InterPro" id="IPR029052">
    <property type="entry name" value="Metallo-depent_PP-like"/>
</dbReference>
<feature type="active site" description="Proton donor" evidence="1">
    <location>
        <position position="68"/>
    </location>
</feature>
<feature type="binding site" evidence="2">
    <location>
        <position position="149"/>
    </location>
    <ligand>
        <name>Fe cation</name>
        <dbReference type="ChEBI" id="CHEBI:24875"/>
        <label>2</label>
    </ligand>
</feature>
<organism evidence="3 4">
    <name type="scientific">Erysipelothrix larvae</name>
    <dbReference type="NCBI Taxonomy" id="1514105"/>
    <lineage>
        <taxon>Bacteria</taxon>
        <taxon>Bacillati</taxon>
        <taxon>Bacillota</taxon>
        <taxon>Erysipelotrichia</taxon>
        <taxon>Erysipelotrichales</taxon>
        <taxon>Erysipelotrichaceae</taxon>
        <taxon>Erysipelothrix</taxon>
    </lineage>
</organism>
<name>A0A0X8GZW3_9FIRM</name>
<accession>A0A0X8GZW3</accession>
<reference evidence="3 4" key="1">
    <citation type="submission" date="2015-10" db="EMBL/GenBank/DDBJ databases">
        <title>Erysipelothrix larvae sp. LV19 isolated from the larval gut of the rhinoceros beetle, Trypoxylus dichotomus.</title>
        <authorList>
            <person name="Lim S."/>
            <person name="Kim B.-C."/>
        </authorList>
    </citation>
    <scope>NUCLEOTIDE SEQUENCE [LARGE SCALE GENOMIC DNA]</scope>
    <source>
        <strain evidence="3 4">LV19</strain>
    </source>
</reference>
<dbReference type="PANTHER" id="PTHR36303:SF1">
    <property type="entry name" value="2',3'-CYCLIC-NUCLEOTIDE 2'-PHOSPHODIESTERASE"/>
    <property type="match status" value="1"/>
</dbReference>
<dbReference type="GO" id="GO:0046872">
    <property type="term" value="F:metal ion binding"/>
    <property type="evidence" value="ECO:0007669"/>
    <property type="project" value="UniProtKB-KW"/>
</dbReference>
<feature type="binding site" evidence="2">
    <location>
        <position position="39"/>
    </location>
    <ligand>
        <name>Fe cation</name>
        <dbReference type="ChEBI" id="CHEBI:24875"/>
        <label>1</label>
    </ligand>
</feature>
<dbReference type="PIRSF" id="PIRSF004789">
    <property type="entry name" value="DR1281"/>
    <property type="match status" value="1"/>
</dbReference>
<dbReference type="Proteomes" id="UP000063781">
    <property type="component" value="Chromosome"/>
</dbReference>
<feature type="binding site" evidence="2">
    <location>
        <position position="176"/>
    </location>
    <ligand>
        <name>Fe cation</name>
        <dbReference type="ChEBI" id="CHEBI:24875"/>
        <label>1</label>
    </ligand>
</feature>
<feature type="binding site" evidence="2">
    <location>
        <position position="40"/>
    </location>
    <ligand>
        <name>Fe cation</name>
        <dbReference type="ChEBI" id="CHEBI:24875"/>
        <label>1</label>
    </ligand>
</feature>
<dbReference type="Gene3D" id="3.60.21.10">
    <property type="match status" value="1"/>
</dbReference>
<keyword evidence="2" id="KW-0479">Metal-binding</keyword>
<proteinExistence type="predicted"/>
<dbReference type="OrthoDB" id="9801109at2"/>
<protein>
    <submittedName>
        <fullName evidence="3">Metallophosphoesterase</fullName>
    </submittedName>
</protein>
<dbReference type="SUPFAM" id="SSF56300">
    <property type="entry name" value="Metallo-dependent phosphatases"/>
    <property type="match status" value="1"/>
</dbReference>
<feature type="binding site" evidence="2">
    <location>
        <position position="67"/>
    </location>
    <ligand>
        <name>Fe cation</name>
        <dbReference type="ChEBI" id="CHEBI:24875"/>
        <label>2</label>
    </ligand>
</feature>
<keyword evidence="4" id="KW-1185">Reference proteome</keyword>
<evidence type="ECO:0000313" key="3">
    <source>
        <dbReference type="EMBL" id="AMC93488.1"/>
    </source>
</evidence>
<dbReference type="AlphaFoldDB" id="A0A0X8GZW3"/>
<feature type="binding site" evidence="2">
    <location>
        <position position="174"/>
    </location>
    <ligand>
        <name>Fe cation</name>
        <dbReference type="ChEBI" id="CHEBI:24875"/>
        <label>2</label>
    </ligand>
</feature>
<feature type="binding site" evidence="2">
    <location>
        <position position="8"/>
    </location>
    <ligand>
        <name>Fe cation</name>
        <dbReference type="ChEBI" id="CHEBI:24875"/>
        <label>1</label>
    </ligand>
</feature>
<dbReference type="RefSeq" id="WP_067632325.1">
    <property type="nucleotide sequence ID" value="NZ_CP013213.1"/>
</dbReference>
<dbReference type="EMBL" id="CP013213">
    <property type="protein sequence ID" value="AMC93488.1"/>
    <property type="molecule type" value="Genomic_DNA"/>
</dbReference>
<dbReference type="Pfam" id="PF13277">
    <property type="entry name" value="YmdB"/>
    <property type="match status" value="1"/>
</dbReference>
<gene>
    <name evidence="3" type="ORF">AOC36_05690</name>
</gene>
<sequence>MNILFIGDIVGASGRRIVADHLSCLKSKYSIDFTICNGENAAHGKGITRKIYNQFKNLGIDCITLGNHAFAKREIYDFYADTEDLLIPANIEPLDFGKYYKVYKVKDMTLCVVNLYGEAFMNRVGDAPYPYMEHVLEKVQADYYFVDYHAESTSEKQFMATLYKDKIGCLVGTHTHVQTNDARMIGSTAYITDVGMCGAVDSIIGRDFDELYQSMVLGEKTYFKVAEGQSMINAIVVSVDDVTKKSVKIETISFVEAPSV</sequence>
<feature type="binding site" evidence="2">
    <location>
        <position position="39"/>
    </location>
    <ligand>
        <name>Fe cation</name>
        <dbReference type="ChEBI" id="CHEBI:24875"/>
        <label>2</label>
    </ligand>
</feature>
<evidence type="ECO:0000256" key="2">
    <source>
        <dbReference type="PIRSR" id="PIRSR004789-51"/>
    </source>
</evidence>
<dbReference type="PANTHER" id="PTHR36303">
    <property type="entry name" value="2',3'-CYCLIC-NUCLEOTIDE 2'-PHOSPHODIESTERASE"/>
    <property type="match status" value="1"/>
</dbReference>
<dbReference type="STRING" id="1514105.AOC36_05690"/>
<dbReference type="InterPro" id="IPR005235">
    <property type="entry name" value="YmdB-like"/>
</dbReference>
<evidence type="ECO:0000256" key="1">
    <source>
        <dbReference type="PIRSR" id="PIRSR004789-50"/>
    </source>
</evidence>
<dbReference type="KEGG" id="erl:AOC36_05690"/>
<dbReference type="NCBIfam" id="TIGR00282">
    <property type="entry name" value="TIGR00282 family metallophosphoesterase"/>
    <property type="match status" value="1"/>
</dbReference>
<evidence type="ECO:0000313" key="4">
    <source>
        <dbReference type="Proteomes" id="UP000063781"/>
    </source>
</evidence>
<dbReference type="GO" id="GO:0004113">
    <property type="term" value="F:2',3'-cyclic-nucleotide 3'-phosphodiesterase activity"/>
    <property type="evidence" value="ECO:0007669"/>
    <property type="project" value="TreeGrafter"/>
</dbReference>